<dbReference type="KEGG" id="mng:MNEG_10738"/>
<gene>
    <name evidence="3" type="ORF">MNEG_10738</name>
</gene>
<evidence type="ECO:0000256" key="1">
    <source>
        <dbReference type="SAM" id="MobiDB-lite"/>
    </source>
</evidence>
<proteinExistence type="predicted"/>
<dbReference type="InterPro" id="IPR002921">
    <property type="entry name" value="Fungal_lipase-type"/>
</dbReference>
<dbReference type="Gene3D" id="3.40.50.1820">
    <property type="entry name" value="alpha/beta hydrolase"/>
    <property type="match status" value="1"/>
</dbReference>
<dbReference type="CDD" id="cd00519">
    <property type="entry name" value="Lipase_3"/>
    <property type="match status" value="1"/>
</dbReference>
<dbReference type="RefSeq" id="XP_013896243.1">
    <property type="nucleotide sequence ID" value="XM_014040789.1"/>
</dbReference>
<feature type="domain" description="Fungal lipase-type" evidence="2">
    <location>
        <begin position="316"/>
        <end position="419"/>
    </location>
</feature>
<dbReference type="InterPro" id="IPR029058">
    <property type="entry name" value="AB_hydrolase_fold"/>
</dbReference>
<evidence type="ECO:0000313" key="3">
    <source>
        <dbReference type="EMBL" id="KIY97223.1"/>
    </source>
</evidence>
<dbReference type="EMBL" id="KK102658">
    <property type="protein sequence ID" value="KIY97223.1"/>
    <property type="molecule type" value="Genomic_DNA"/>
</dbReference>
<sequence length="516" mass="52242">MHDSPAGAPVDITAFLRPVQSHDLKQLRMLASLCGLTYYMGTQVTPRSLLQRHRLDLVSTSLACERIAYEHQAGAREVVEEGDGCCISAADAAAIYADRDSCMDAAAADVGAAAANIVPFSRSLVGASVQQNQQRRRQAAAAAAAAVTSGGAPVLLAPAAAASSSSSSDSDGDDVGGSSKPNGSGGWKPADLVAAKLGEAAAAASAAALAPLAPLASAASAASAAALAPLASAAGSLYAGGLGLVSSRLLPTAAQLPLPLPLPERLAGAAIAGIAGMEVAASHPNGGEVKAASTSPAACPSEWFVADDPRGHTRYFVIQGSDSLDHWKTNLMFEPVPFEGEELGIKVHRGAYEAACALYDRFLPLVQEQVHSHALARVAFTGHSIGGSMATLLALMFRHRGVLRADQLAPTVTFGSPAILCARARGSRGGGSGSGACGSACSGCAAPCARNGGGAGCGCGGGLLERLGLAEGAVRNVIMTRDIVPRAFACDYSLVADILRSWGPQWRWAPGWTTTA</sequence>
<dbReference type="PANTHER" id="PTHR46483">
    <property type="entry name" value="PHOSPHOLIPASE A1 PLIP2, CHLOROPLASTIC"/>
    <property type="match status" value="1"/>
</dbReference>
<evidence type="ECO:0000313" key="4">
    <source>
        <dbReference type="Proteomes" id="UP000054498"/>
    </source>
</evidence>
<organism evidence="3 4">
    <name type="scientific">Monoraphidium neglectum</name>
    <dbReference type="NCBI Taxonomy" id="145388"/>
    <lineage>
        <taxon>Eukaryota</taxon>
        <taxon>Viridiplantae</taxon>
        <taxon>Chlorophyta</taxon>
        <taxon>core chlorophytes</taxon>
        <taxon>Chlorophyceae</taxon>
        <taxon>CS clade</taxon>
        <taxon>Sphaeropleales</taxon>
        <taxon>Selenastraceae</taxon>
        <taxon>Monoraphidium</taxon>
    </lineage>
</organism>
<dbReference type="OrthoDB" id="438440at2759"/>
<name>A0A0D2KNL8_9CHLO</name>
<dbReference type="Proteomes" id="UP000054498">
    <property type="component" value="Unassembled WGS sequence"/>
</dbReference>
<accession>A0A0D2KNL8</accession>
<dbReference type="GO" id="GO:0006629">
    <property type="term" value="P:lipid metabolic process"/>
    <property type="evidence" value="ECO:0007669"/>
    <property type="project" value="InterPro"/>
</dbReference>
<dbReference type="GeneID" id="25727930"/>
<dbReference type="PANTHER" id="PTHR46483:SF4">
    <property type="entry name" value="PHOSPHOLIPASE A1 PLIP2, CHLOROPLASTIC"/>
    <property type="match status" value="1"/>
</dbReference>
<protein>
    <recommendedName>
        <fullName evidence="2">Fungal lipase-type domain-containing protein</fullName>
    </recommendedName>
</protein>
<dbReference type="Pfam" id="PF01764">
    <property type="entry name" value="Lipase_3"/>
    <property type="match status" value="1"/>
</dbReference>
<feature type="region of interest" description="Disordered" evidence="1">
    <location>
        <begin position="163"/>
        <end position="185"/>
    </location>
</feature>
<dbReference type="InterPro" id="IPR043367">
    <property type="entry name" value="PLIP1/2/3"/>
</dbReference>
<dbReference type="GO" id="GO:0008970">
    <property type="term" value="F:phospholipase A1 activity"/>
    <property type="evidence" value="ECO:0007669"/>
    <property type="project" value="InterPro"/>
</dbReference>
<keyword evidence="4" id="KW-1185">Reference proteome</keyword>
<dbReference type="SUPFAM" id="SSF53474">
    <property type="entry name" value="alpha/beta-Hydrolases"/>
    <property type="match status" value="1"/>
</dbReference>
<reference evidence="3 4" key="1">
    <citation type="journal article" date="2013" name="BMC Genomics">
        <title>Reconstruction of the lipid metabolism for the microalga Monoraphidium neglectum from its genome sequence reveals characteristics suitable for biofuel production.</title>
        <authorList>
            <person name="Bogen C."/>
            <person name="Al-Dilaimi A."/>
            <person name="Albersmeier A."/>
            <person name="Wichmann J."/>
            <person name="Grundmann M."/>
            <person name="Rupp O."/>
            <person name="Lauersen K.J."/>
            <person name="Blifernez-Klassen O."/>
            <person name="Kalinowski J."/>
            <person name="Goesmann A."/>
            <person name="Mussgnug J.H."/>
            <person name="Kruse O."/>
        </authorList>
    </citation>
    <scope>NUCLEOTIDE SEQUENCE [LARGE SCALE GENOMIC DNA]</scope>
    <source>
        <strain evidence="3 4">SAG 48.87</strain>
    </source>
</reference>
<evidence type="ECO:0000259" key="2">
    <source>
        <dbReference type="Pfam" id="PF01764"/>
    </source>
</evidence>
<dbReference type="AlphaFoldDB" id="A0A0D2KNL8"/>